<keyword evidence="6" id="KW-1185">Reference proteome</keyword>
<dbReference type="GO" id="GO:0016829">
    <property type="term" value="F:lyase activity"/>
    <property type="evidence" value="ECO:0007669"/>
    <property type="project" value="UniProtKB-KW"/>
</dbReference>
<evidence type="ECO:0000256" key="3">
    <source>
        <dbReference type="ARBA" id="ARBA00022842"/>
    </source>
</evidence>
<comment type="caution">
    <text evidence="5">The sequence shown here is derived from an EMBL/GenBank/DDBJ whole genome shotgun (WGS) entry which is preliminary data.</text>
</comment>
<evidence type="ECO:0000259" key="4">
    <source>
        <dbReference type="Pfam" id="PF03328"/>
    </source>
</evidence>
<feature type="domain" description="HpcH/HpaI aldolase/citrate lyase" evidence="4">
    <location>
        <begin position="2"/>
        <end position="221"/>
    </location>
</feature>
<gene>
    <name evidence="5" type="ORF">ISS97_02400</name>
</gene>
<comment type="cofactor">
    <cofactor evidence="1">
        <name>Mg(2+)</name>
        <dbReference type="ChEBI" id="CHEBI:18420"/>
    </cofactor>
</comment>
<dbReference type="Pfam" id="PF03328">
    <property type="entry name" value="HpcH_HpaI"/>
    <property type="match status" value="1"/>
</dbReference>
<dbReference type="Gene3D" id="3.20.20.60">
    <property type="entry name" value="Phosphoenolpyruvate-binding domains"/>
    <property type="match status" value="1"/>
</dbReference>
<dbReference type="InterPro" id="IPR011206">
    <property type="entry name" value="Citrate_lyase_beta/mcl1/mcl2"/>
</dbReference>
<dbReference type="EMBL" id="JADIKD010000006">
    <property type="protein sequence ID" value="MFK2916102.1"/>
    <property type="molecule type" value="Genomic_DNA"/>
</dbReference>
<proteinExistence type="predicted"/>
<accession>A0ABW8K2A7</accession>
<dbReference type="PIRSF" id="PIRSF015582">
    <property type="entry name" value="Cit_lyase_B"/>
    <property type="match status" value="1"/>
</dbReference>
<keyword evidence="3" id="KW-0460">Magnesium</keyword>
<evidence type="ECO:0000313" key="6">
    <source>
        <dbReference type="Proteomes" id="UP001620408"/>
    </source>
</evidence>
<name>A0ABW8K2A7_9GAMM</name>
<evidence type="ECO:0000256" key="2">
    <source>
        <dbReference type="ARBA" id="ARBA00022723"/>
    </source>
</evidence>
<dbReference type="InterPro" id="IPR015813">
    <property type="entry name" value="Pyrv/PenolPyrv_kinase-like_dom"/>
</dbReference>
<organism evidence="5 6">
    <name type="scientific">Dyella koreensis</name>
    <dbReference type="NCBI Taxonomy" id="311235"/>
    <lineage>
        <taxon>Bacteria</taxon>
        <taxon>Pseudomonadati</taxon>
        <taxon>Pseudomonadota</taxon>
        <taxon>Gammaproteobacteria</taxon>
        <taxon>Lysobacterales</taxon>
        <taxon>Rhodanobacteraceae</taxon>
        <taxon>Dyella</taxon>
    </lineage>
</organism>
<reference evidence="5 6" key="1">
    <citation type="submission" date="2020-10" db="EMBL/GenBank/DDBJ databases">
        <title>Phylogeny of dyella-like bacteria.</title>
        <authorList>
            <person name="Fu J."/>
        </authorList>
    </citation>
    <scope>NUCLEOTIDE SEQUENCE [LARGE SCALE GENOMIC DNA]</scope>
    <source>
        <strain evidence="5 6">BB4</strain>
    </source>
</reference>
<dbReference type="PANTHER" id="PTHR32308:SF10">
    <property type="entry name" value="CITRATE LYASE SUBUNIT BETA"/>
    <property type="match status" value="1"/>
</dbReference>
<dbReference type="InterPro" id="IPR040442">
    <property type="entry name" value="Pyrv_kinase-like_dom_sf"/>
</dbReference>
<dbReference type="PANTHER" id="PTHR32308">
    <property type="entry name" value="LYASE BETA SUBUNIT, PUTATIVE (AFU_ORTHOLOGUE AFUA_4G13030)-RELATED"/>
    <property type="match status" value="1"/>
</dbReference>
<dbReference type="SUPFAM" id="SSF51621">
    <property type="entry name" value="Phosphoenolpyruvate/pyruvate domain"/>
    <property type="match status" value="1"/>
</dbReference>
<keyword evidence="2" id="KW-0479">Metal-binding</keyword>
<sequence length="284" mass="30146">MRSKLFVPGARPELFAKALAGDADALSFDLEDAVPLHLKGAARTAIASFLATDAALQSPKVMIVRTNAPSTPYFADDVNEVMGEGVALLNLPKVESAAEVRAAVDVIALAEATHGLQRRTRLLVNIETPRALAHAAAIAGAHPRVAGLQLGLADMFEPHGIDRHDRANLHAILFAVRMAAAQADVFVLDGAYADIADEEGFREEAAMARRLGYLGKSCVHPRQVALANAAFAVSEHELDTARRIVEAAQAPANQGRGAFMVDGKMIDLPFLKRAQALLAAAHKS</sequence>
<protein>
    <submittedName>
        <fullName evidence="5">CoA ester lyase</fullName>
    </submittedName>
</protein>
<dbReference type="Proteomes" id="UP001620408">
    <property type="component" value="Unassembled WGS sequence"/>
</dbReference>
<evidence type="ECO:0000313" key="5">
    <source>
        <dbReference type="EMBL" id="MFK2916102.1"/>
    </source>
</evidence>
<keyword evidence="5" id="KW-0456">Lyase</keyword>
<dbReference type="RefSeq" id="WP_379984759.1">
    <property type="nucleotide sequence ID" value="NZ_JADIKD010000006.1"/>
</dbReference>
<evidence type="ECO:0000256" key="1">
    <source>
        <dbReference type="ARBA" id="ARBA00001946"/>
    </source>
</evidence>
<dbReference type="InterPro" id="IPR005000">
    <property type="entry name" value="Aldolase/citrate-lyase_domain"/>
</dbReference>